<dbReference type="PROSITE" id="PS50023">
    <property type="entry name" value="LIM_DOMAIN_2"/>
    <property type="match status" value="1"/>
</dbReference>
<gene>
    <name evidence="9" type="ORF">LADA_0B03774G</name>
</gene>
<feature type="compositionally biased region" description="Polar residues" evidence="6">
    <location>
        <begin position="219"/>
        <end position="231"/>
    </location>
</feature>
<dbReference type="GO" id="GO:0007010">
    <property type="term" value="P:cytoskeleton organization"/>
    <property type="evidence" value="ECO:0007669"/>
    <property type="project" value="UniProtKB-ARBA"/>
</dbReference>
<dbReference type="AlphaFoldDB" id="A0A1G4ISJ3"/>
<dbReference type="PANTHER" id="PTHR23176">
    <property type="entry name" value="RHO/RAC/CDC GTPASE-ACTIVATING PROTEIN"/>
    <property type="match status" value="1"/>
</dbReference>
<keyword evidence="5" id="KW-0175">Coiled coil</keyword>
<evidence type="ECO:0000256" key="4">
    <source>
        <dbReference type="PROSITE-ProRule" id="PRU00125"/>
    </source>
</evidence>
<dbReference type="GO" id="GO:0005938">
    <property type="term" value="C:cell cortex"/>
    <property type="evidence" value="ECO:0007669"/>
    <property type="project" value="UniProtKB-ARBA"/>
</dbReference>
<dbReference type="GO" id="GO:0005096">
    <property type="term" value="F:GTPase activator activity"/>
    <property type="evidence" value="ECO:0007669"/>
    <property type="project" value="UniProtKB-KW"/>
</dbReference>
<evidence type="ECO:0000256" key="3">
    <source>
        <dbReference type="ARBA" id="ARBA00022833"/>
    </source>
</evidence>
<dbReference type="Proteomes" id="UP000190274">
    <property type="component" value="Chromosome B"/>
</dbReference>
<feature type="compositionally biased region" description="Basic and acidic residues" evidence="6">
    <location>
        <begin position="650"/>
        <end position="661"/>
    </location>
</feature>
<feature type="region of interest" description="Disordered" evidence="6">
    <location>
        <begin position="408"/>
        <end position="553"/>
    </location>
</feature>
<feature type="region of interest" description="Disordered" evidence="6">
    <location>
        <begin position="268"/>
        <end position="295"/>
    </location>
</feature>
<keyword evidence="10" id="KW-1185">Reference proteome</keyword>
<keyword evidence="2 4" id="KW-0479">Metal-binding</keyword>
<accession>A0A1G4ISJ3</accession>
<dbReference type="CDD" id="cd09395">
    <property type="entry name" value="LIM2_Rga"/>
    <property type="match status" value="1"/>
</dbReference>
<dbReference type="Gene3D" id="2.10.110.10">
    <property type="entry name" value="Cysteine Rich Protein"/>
    <property type="match status" value="2"/>
</dbReference>
<dbReference type="EMBL" id="LT598456">
    <property type="protein sequence ID" value="SCU79879.1"/>
    <property type="molecule type" value="Genomic_DNA"/>
</dbReference>
<dbReference type="Pfam" id="PF00620">
    <property type="entry name" value="RhoGAP"/>
    <property type="match status" value="1"/>
</dbReference>
<dbReference type="CDD" id="cd09394">
    <property type="entry name" value="LIM1_Rga"/>
    <property type="match status" value="1"/>
</dbReference>
<dbReference type="InterPro" id="IPR008936">
    <property type="entry name" value="Rho_GTPase_activation_prot"/>
</dbReference>
<sequence length="955" mass="105781">MGNPTVETPTCVRCKDHLVMGHAYELGGDRWHTHCFSCYKCDKPLSCDSNFLVLGTGALICYACSDSCKNCGKKIDDLAIILASSNEAYCQDCFKCCKCGCKIEDLRYAKTKRGLFCIGCHERLLEKRKNYEERKRRLKKQLPLIPPNGSNSDVDTASAVIESTPDLTIPERSMNRPMSPGKETHLVSYKDQSSLHSSPRNHGHHVSSASSLAGPIDFSETNSASGEPPTTSEKHDQTDLTANNSNIHSNSESVVAQFLIDGDYMSTADEESVRGPPVSEVAPEDQDKVASNHVTPKRTHKTNLSIDDMLKNTLDLDNDEVQDAKSLNLLPNQHKKVLLNRTPLRNSHEERINKSPTAYRQGLIFTDEDVVAINSPEMSQDQNRSASPGLGIITPSKSAVVSNENDTMGISYESLPPHNSVPGSAGSQISRSPPPPGHHRRSSSGNAKKLGRSLSMRSKSIMMNLRPKSKDAKGGSWSTAENDLDTHSGWGVAANSFADSPSARERQASKHTSDSTLYQPTRQDGAHHNRSSSGTTGVSIFRTPPLTSQSGFVRNGSLNSKLLDHGALQIDEHDEENDKTPTNDQFFRKDVQEAELTLRRLKLEVSQLRATKAQLLSDVDSLRSSKDSLLDEIELSKAHKKHSATQSTESLEHDNFEDSVERQAATASVATTEKPKFWKLFSASKHAPGHAGGHGKFDISPPVLQNPNEFEDVKLLPVQKDSKGLSSSPPAANDGNSLYGSTLIARCSYEGRDVPVIIDTCIKHIESRKEFLQSDGLYRKSGSNVLIEQIEAAFGQWKPEEPISDKLRLQLNQDIHAVTGVLKRYLRKLPDPVFCFQVYEPLMAFVRERDLVNALPLKGNYVGANKTVFQNAVDQLSSLLRQLPRQHYTLLLVLVRHIEEVSRHSDHNLMNLHNLSLVFTPGLIRDYSGEKDITDMRERNYLVAFVLANHRHLLN</sequence>
<evidence type="ECO:0000256" key="5">
    <source>
        <dbReference type="SAM" id="Coils"/>
    </source>
</evidence>
<feature type="region of interest" description="Disordered" evidence="6">
    <location>
        <begin position="165"/>
        <end position="248"/>
    </location>
</feature>
<dbReference type="InterPro" id="IPR001781">
    <property type="entry name" value="Znf_LIM"/>
</dbReference>
<dbReference type="InterPro" id="IPR050729">
    <property type="entry name" value="Rho-GAP"/>
</dbReference>
<proteinExistence type="predicted"/>
<feature type="coiled-coil region" evidence="5">
    <location>
        <begin position="591"/>
        <end position="618"/>
    </location>
</feature>
<evidence type="ECO:0000313" key="10">
    <source>
        <dbReference type="Proteomes" id="UP000190274"/>
    </source>
</evidence>
<feature type="compositionally biased region" description="Basic and acidic residues" evidence="6">
    <location>
        <begin position="502"/>
        <end position="513"/>
    </location>
</feature>
<dbReference type="SMART" id="SM00324">
    <property type="entry name" value="RhoGAP"/>
    <property type="match status" value="1"/>
</dbReference>
<keyword evidence="4" id="KW-0440">LIM domain</keyword>
<evidence type="ECO:0000256" key="6">
    <source>
        <dbReference type="SAM" id="MobiDB-lite"/>
    </source>
</evidence>
<dbReference type="InterPro" id="IPR000198">
    <property type="entry name" value="RhoGAP_dom"/>
</dbReference>
<feature type="domain" description="LIM zinc-binding" evidence="7">
    <location>
        <begin position="66"/>
        <end position="127"/>
    </location>
</feature>
<name>A0A1G4ISJ3_9SACH</name>
<organism evidence="9 10">
    <name type="scientific">Lachancea dasiensis</name>
    <dbReference type="NCBI Taxonomy" id="1072105"/>
    <lineage>
        <taxon>Eukaryota</taxon>
        <taxon>Fungi</taxon>
        <taxon>Dikarya</taxon>
        <taxon>Ascomycota</taxon>
        <taxon>Saccharomycotina</taxon>
        <taxon>Saccharomycetes</taxon>
        <taxon>Saccharomycetales</taxon>
        <taxon>Saccharomycetaceae</taxon>
        <taxon>Lachancea</taxon>
    </lineage>
</organism>
<dbReference type="STRING" id="1266660.A0A1G4ISJ3"/>
<dbReference type="SUPFAM" id="SSF48350">
    <property type="entry name" value="GTPase activation domain, GAP"/>
    <property type="match status" value="1"/>
</dbReference>
<feature type="compositionally biased region" description="Polar residues" evidence="6">
    <location>
        <begin position="239"/>
        <end position="248"/>
    </location>
</feature>
<feature type="domain" description="Rho-GAP" evidence="8">
    <location>
        <begin position="741"/>
        <end position="954"/>
    </location>
</feature>
<evidence type="ECO:0000259" key="8">
    <source>
        <dbReference type="PROSITE" id="PS50238"/>
    </source>
</evidence>
<dbReference type="SMART" id="SM00132">
    <property type="entry name" value="LIM"/>
    <property type="match status" value="2"/>
</dbReference>
<reference evidence="10" key="1">
    <citation type="submission" date="2016-03" db="EMBL/GenBank/DDBJ databases">
        <authorList>
            <person name="Devillers H."/>
        </authorList>
    </citation>
    <scope>NUCLEOTIDE SEQUENCE [LARGE SCALE GENOMIC DNA]</scope>
</reference>
<dbReference type="PANTHER" id="PTHR23176:SF121">
    <property type="entry name" value="RHO-TYPE GTPASE-ACTIVATING PROTEIN 1-RELATED"/>
    <property type="match status" value="1"/>
</dbReference>
<dbReference type="GO" id="GO:0007165">
    <property type="term" value="P:signal transduction"/>
    <property type="evidence" value="ECO:0007669"/>
    <property type="project" value="InterPro"/>
</dbReference>
<dbReference type="GO" id="GO:0005933">
    <property type="term" value="C:cellular bud"/>
    <property type="evidence" value="ECO:0007669"/>
    <property type="project" value="UniProtKB-ARBA"/>
</dbReference>
<keyword evidence="3 4" id="KW-0862">Zinc</keyword>
<dbReference type="GO" id="GO:0046872">
    <property type="term" value="F:metal ion binding"/>
    <property type="evidence" value="ECO:0007669"/>
    <property type="project" value="UniProtKB-KW"/>
</dbReference>
<dbReference type="OrthoDB" id="19923at2759"/>
<protein>
    <submittedName>
        <fullName evidence="9">LADA_0B03774g1_1</fullName>
    </submittedName>
</protein>
<evidence type="ECO:0000256" key="2">
    <source>
        <dbReference type="ARBA" id="ARBA00022723"/>
    </source>
</evidence>
<feature type="region of interest" description="Disordered" evidence="6">
    <location>
        <begin position="637"/>
        <end position="668"/>
    </location>
</feature>
<keyword evidence="1" id="KW-0343">GTPase activation</keyword>
<evidence type="ECO:0000259" key="7">
    <source>
        <dbReference type="PROSITE" id="PS50023"/>
    </source>
</evidence>
<dbReference type="PROSITE" id="PS50238">
    <property type="entry name" value="RHOGAP"/>
    <property type="match status" value="1"/>
</dbReference>
<dbReference type="PROSITE" id="PS00478">
    <property type="entry name" value="LIM_DOMAIN_1"/>
    <property type="match status" value="1"/>
</dbReference>
<evidence type="ECO:0000256" key="1">
    <source>
        <dbReference type="ARBA" id="ARBA00022468"/>
    </source>
</evidence>
<evidence type="ECO:0000313" key="9">
    <source>
        <dbReference type="EMBL" id="SCU79879.1"/>
    </source>
</evidence>
<dbReference type="Gene3D" id="1.10.555.10">
    <property type="entry name" value="Rho GTPase activation protein"/>
    <property type="match status" value="1"/>
</dbReference>
<dbReference type="CDD" id="cd00159">
    <property type="entry name" value="RhoGAP"/>
    <property type="match status" value="1"/>
</dbReference>